<keyword evidence="1" id="KW-0732">Signal</keyword>
<evidence type="ECO:0000313" key="2">
    <source>
        <dbReference type="EMBL" id="QKJ31759.1"/>
    </source>
</evidence>
<feature type="signal peptide" evidence="1">
    <location>
        <begin position="1"/>
        <end position="21"/>
    </location>
</feature>
<accession>A0A7D4UEI4</accession>
<name>A0A7D4UEI4_9SPHI</name>
<keyword evidence="3" id="KW-1185">Reference proteome</keyword>
<dbReference type="SUPFAM" id="SSF69318">
    <property type="entry name" value="Integrin alpha N-terminal domain"/>
    <property type="match status" value="1"/>
</dbReference>
<reference evidence="2 3" key="1">
    <citation type="submission" date="2020-05" db="EMBL/GenBank/DDBJ databases">
        <title>Mucilaginibacter mali sp. nov.</title>
        <authorList>
            <person name="Kim H.S."/>
            <person name="Lee K.C."/>
            <person name="Suh M.K."/>
            <person name="Kim J.-S."/>
            <person name="Han K.-I."/>
            <person name="Eom M.K."/>
            <person name="Shin Y.K."/>
            <person name="Lee J.-S."/>
        </authorList>
    </citation>
    <scope>NUCLEOTIDE SEQUENCE [LARGE SCALE GENOMIC DNA]</scope>
    <source>
        <strain evidence="2 3">G2-14</strain>
    </source>
</reference>
<dbReference type="KEGG" id="mmab:HQ865_18965"/>
<dbReference type="AlphaFoldDB" id="A0A7D4UEI4"/>
<evidence type="ECO:0000313" key="3">
    <source>
        <dbReference type="Proteomes" id="UP000505355"/>
    </source>
</evidence>
<dbReference type="Proteomes" id="UP000505355">
    <property type="component" value="Chromosome"/>
</dbReference>
<proteinExistence type="predicted"/>
<evidence type="ECO:0000256" key="1">
    <source>
        <dbReference type="SAM" id="SignalP"/>
    </source>
</evidence>
<dbReference type="RefSeq" id="WP_173416418.1">
    <property type="nucleotide sequence ID" value="NZ_CP054139.1"/>
</dbReference>
<dbReference type="EMBL" id="CP054139">
    <property type="protein sequence ID" value="QKJ31759.1"/>
    <property type="molecule type" value="Genomic_DNA"/>
</dbReference>
<protein>
    <submittedName>
        <fullName evidence="2">Uncharacterized protein</fullName>
    </submittedName>
</protein>
<gene>
    <name evidence="2" type="ORF">HQ865_18965</name>
</gene>
<feature type="chain" id="PRO_5028881304" evidence="1">
    <location>
        <begin position="22"/>
        <end position="152"/>
    </location>
</feature>
<sequence>MKKFNTHMLTLLLCIPVFVFAQKRLPADEALKLFKPTIPAIEKQTKGIVQEPNVFIGDINGDKKPDCIVSYVVTPKEGGNAIMQHTSVIYLNTGNGMRNAGSFPDLKFCYGISAIKDGLIMIDKIKCAPPYMEVTGRGKLAYRDGKIVEVKK</sequence>
<organism evidence="2 3">
    <name type="scientific">Mucilaginibacter mali</name>
    <dbReference type="NCBI Taxonomy" id="2740462"/>
    <lineage>
        <taxon>Bacteria</taxon>
        <taxon>Pseudomonadati</taxon>
        <taxon>Bacteroidota</taxon>
        <taxon>Sphingobacteriia</taxon>
        <taxon>Sphingobacteriales</taxon>
        <taxon>Sphingobacteriaceae</taxon>
        <taxon>Mucilaginibacter</taxon>
    </lineage>
</organism>
<dbReference type="InterPro" id="IPR028994">
    <property type="entry name" value="Integrin_alpha_N"/>
</dbReference>